<gene>
    <name evidence="2" type="ORF">KIN20_037226</name>
</gene>
<feature type="coiled-coil region" evidence="1">
    <location>
        <begin position="78"/>
        <end position="105"/>
    </location>
</feature>
<accession>A0AAD5RE03</accession>
<evidence type="ECO:0000313" key="2">
    <source>
        <dbReference type="EMBL" id="KAJ1374522.1"/>
    </source>
</evidence>
<sequence>MSMKERIGRREREITELREAVKALESGKDCKVLYQFLESKNNIMKRLRENEKNVRKISHLENRHAIAHNFLFLYRKERRDYAQEISERDAKIAELEKELNQYRHSMFEEAASEHS</sequence>
<dbReference type="Proteomes" id="UP001196413">
    <property type="component" value="Unassembled WGS sequence"/>
</dbReference>
<comment type="caution">
    <text evidence="2">The sequence shown here is derived from an EMBL/GenBank/DDBJ whole genome shotgun (WGS) entry which is preliminary data.</text>
</comment>
<dbReference type="AlphaFoldDB" id="A0AAD5RE03"/>
<proteinExistence type="predicted"/>
<keyword evidence="3" id="KW-1185">Reference proteome</keyword>
<dbReference type="EMBL" id="JAHQIW010007466">
    <property type="protein sequence ID" value="KAJ1374522.1"/>
    <property type="molecule type" value="Genomic_DNA"/>
</dbReference>
<reference evidence="2" key="1">
    <citation type="submission" date="2021-06" db="EMBL/GenBank/DDBJ databases">
        <title>Parelaphostrongylus tenuis whole genome reference sequence.</title>
        <authorList>
            <person name="Garwood T.J."/>
            <person name="Larsen P.A."/>
            <person name="Fountain-Jones N.M."/>
            <person name="Garbe J.R."/>
            <person name="Macchietto M.G."/>
            <person name="Kania S.A."/>
            <person name="Gerhold R.W."/>
            <person name="Richards J.E."/>
            <person name="Wolf T.M."/>
        </authorList>
    </citation>
    <scope>NUCLEOTIDE SEQUENCE</scope>
    <source>
        <strain evidence="2">MNPRO001-30</strain>
        <tissue evidence="2">Meninges</tissue>
    </source>
</reference>
<keyword evidence="1" id="KW-0175">Coiled coil</keyword>
<name>A0AAD5RE03_PARTN</name>
<evidence type="ECO:0000313" key="3">
    <source>
        <dbReference type="Proteomes" id="UP001196413"/>
    </source>
</evidence>
<organism evidence="2 3">
    <name type="scientific">Parelaphostrongylus tenuis</name>
    <name type="common">Meningeal worm</name>
    <dbReference type="NCBI Taxonomy" id="148309"/>
    <lineage>
        <taxon>Eukaryota</taxon>
        <taxon>Metazoa</taxon>
        <taxon>Ecdysozoa</taxon>
        <taxon>Nematoda</taxon>
        <taxon>Chromadorea</taxon>
        <taxon>Rhabditida</taxon>
        <taxon>Rhabditina</taxon>
        <taxon>Rhabditomorpha</taxon>
        <taxon>Strongyloidea</taxon>
        <taxon>Metastrongylidae</taxon>
        <taxon>Parelaphostrongylus</taxon>
    </lineage>
</organism>
<protein>
    <submittedName>
        <fullName evidence="2">Uncharacterized protein</fullName>
    </submittedName>
</protein>
<evidence type="ECO:0000256" key="1">
    <source>
        <dbReference type="SAM" id="Coils"/>
    </source>
</evidence>